<reference evidence="2 3" key="1">
    <citation type="submission" date="2016-02" db="EMBL/GenBank/DDBJ databases">
        <authorList>
            <person name="Wen L."/>
            <person name="He K."/>
            <person name="Yang H."/>
        </authorList>
    </citation>
    <scope>NUCLEOTIDE SEQUENCE [LARGE SCALE GENOMIC DNA]</scope>
    <source>
        <strain evidence="2">ShG14-8</strain>
    </source>
</reference>
<dbReference type="PANTHER" id="PTHR37691">
    <property type="entry name" value="BLR3518 PROTEIN"/>
    <property type="match status" value="1"/>
</dbReference>
<feature type="signal peptide" evidence="1">
    <location>
        <begin position="1"/>
        <end position="45"/>
    </location>
</feature>
<dbReference type="AlphaFoldDB" id="A0A139BP29"/>
<dbReference type="SUPFAM" id="SSF75169">
    <property type="entry name" value="DsrEFH-like"/>
    <property type="match status" value="1"/>
</dbReference>
<evidence type="ECO:0000256" key="1">
    <source>
        <dbReference type="SAM" id="SignalP"/>
    </source>
</evidence>
<dbReference type="InterPro" id="IPR003787">
    <property type="entry name" value="Sulphur_relay_DsrE/F-like"/>
</dbReference>
<keyword evidence="1" id="KW-0732">Signal</keyword>
<dbReference type="Gene3D" id="3.40.1260.10">
    <property type="entry name" value="DsrEFH-like"/>
    <property type="match status" value="1"/>
</dbReference>
<accession>A0A139BP29</accession>
<protein>
    <submittedName>
        <fullName evidence="2">Sulfur reduction protein DsrE</fullName>
    </submittedName>
</protein>
<gene>
    <name evidence="2" type="ORF">AWT59_3128</name>
</gene>
<dbReference type="Proteomes" id="UP000070578">
    <property type="component" value="Unassembled WGS sequence"/>
</dbReference>
<dbReference type="InterPro" id="IPR027396">
    <property type="entry name" value="DsrEFH-like"/>
</dbReference>
<name>A0A139BP29_9PROT</name>
<dbReference type="PANTHER" id="PTHR37691:SF1">
    <property type="entry name" value="BLR3518 PROTEIN"/>
    <property type="match status" value="1"/>
</dbReference>
<proteinExistence type="predicted"/>
<sequence>MVILTRAHSQQQTQGKKMKLMARIVLILSASSAMTALLPAVSAWADTAPTIHIDVPVTIKEAKVVFNMDHAAFNGDTPVGLKHMTLLLKRFQQTGSTLSLVGVFHGDAGYMLLNDEAYNRVRKTSTGNPYKNMVEDLIKQGAQIEECGVSMKANNWGNENLLPGVKVNSGAIGRIIQLVQENYVMIQP</sequence>
<dbReference type="EMBL" id="LSLI01000151">
    <property type="protein sequence ID" value="KXS30744.1"/>
    <property type="molecule type" value="Genomic_DNA"/>
</dbReference>
<evidence type="ECO:0000313" key="3">
    <source>
        <dbReference type="Proteomes" id="UP000070578"/>
    </source>
</evidence>
<dbReference type="Pfam" id="PF02635">
    <property type="entry name" value="DsrE"/>
    <property type="match status" value="1"/>
</dbReference>
<organism evidence="2 3">
    <name type="scientific">Candidatus Gallionella acididurans</name>
    <dbReference type="NCBI Taxonomy" id="1796491"/>
    <lineage>
        <taxon>Bacteria</taxon>
        <taxon>Pseudomonadati</taxon>
        <taxon>Pseudomonadota</taxon>
        <taxon>Betaproteobacteria</taxon>
        <taxon>Nitrosomonadales</taxon>
        <taxon>Gallionellaceae</taxon>
        <taxon>Gallionella</taxon>
    </lineage>
</organism>
<reference evidence="2 3" key="2">
    <citation type="submission" date="2016-03" db="EMBL/GenBank/DDBJ databases">
        <title>New uncultured bacterium of the family Gallionellaceae from acid mine drainage: description and reconstruction of genome based on metagenomic analysis of microbial community.</title>
        <authorList>
            <person name="Kadnikov V."/>
            <person name="Ivasenko D."/>
            <person name="Beletsky A."/>
            <person name="Mardanov A."/>
            <person name="Danilova E."/>
            <person name="Pimenov N."/>
            <person name="Karnachuk O."/>
            <person name="Ravin N."/>
        </authorList>
    </citation>
    <scope>NUCLEOTIDE SEQUENCE [LARGE SCALE GENOMIC DNA]</scope>
    <source>
        <strain evidence="2">ShG14-8</strain>
    </source>
</reference>
<feature type="chain" id="PRO_5007483826" evidence="1">
    <location>
        <begin position="46"/>
        <end position="188"/>
    </location>
</feature>
<evidence type="ECO:0000313" key="2">
    <source>
        <dbReference type="EMBL" id="KXS30744.1"/>
    </source>
</evidence>
<comment type="caution">
    <text evidence="2">The sequence shown here is derived from an EMBL/GenBank/DDBJ whole genome shotgun (WGS) entry which is preliminary data.</text>
</comment>